<feature type="compositionally biased region" description="Basic and acidic residues" evidence="8">
    <location>
        <begin position="12"/>
        <end position="28"/>
    </location>
</feature>
<name>A0A3D8R0S0_9HELO</name>
<feature type="domain" description="Enoyl reductase (ER)" evidence="9">
    <location>
        <begin position="90"/>
        <end position="427"/>
    </location>
</feature>
<keyword evidence="4 7" id="KW-0862">Zinc</keyword>
<dbReference type="InterPro" id="IPR013149">
    <property type="entry name" value="ADH-like_C"/>
</dbReference>
<comment type="caution">
    <text evidence="10">The sequence shown here is derived from an EMBL/GenBank/DDBJ whole genome shotgun (WGS) entry which is preliminary data.</text>
</comment>
<keyword evidence="11" id="KW-1185">Reference proteome</keyword>
<dbReference type="GO" id="GO:0004022">
    <property type="term" value="F:alcohol dehydrogenase (NAD+) activity"/>
    <property type="evidence" value="ECO:0007669"/>
    <property type="project" value="TreeGrafter"/>
</dbReference>
<dbReference type="GO" id="GO:0005737">
    <property type="term" value="C:cytoplasm"/>
    <property type="evidence" value="ECO:0007669"/>
    <property type="project" value="TreeGrafter"/>
</dbReference>
<dbReference type="Gene3D" id="3.90.180.10">
    <property type="entry name" value="Medium-chain alcohol dehydrogenases, catalytic domain"/>
    <property type="match status" value="1"/>
</dbReference>
<organism evidence="10 11">
    <name type="scientific">Coleophoma cylindrospora</name>
    <dbReference type="NCBI Taxonomy" id="1849047"/>
    <lineage>
        <taxon>Eukaryota</taxon>
        <taxon>Fungi</taxon>
        <taxon>Dikarya</taxon>
        <taxon>Ascomycota</taxon>
        <taxon>Pezizomycotina</taxon>
        <taxon>Leotiomycetes</taxon>
        <taxon>Helotiales</taxon>
        <taxon>Dermateaceae</taxon>
        <taxon>Coleophoma</taxon>
    </lineage>
</organism>
<gene>
    <name evidence="10" type="ORF">BP6252_09022</name>
</gene>
<keyword evidence="3 7" id="KW-0479">Metal-binding</keyword>
<dbReference type="GO" id="GO:0008270">
    <property type="term" value="F:zinc ion binding"/>
    <property type="evidence" value="ECO:0007669"/>
    <property type="project" value="InterPro"/>
</dbReference>
<evidence type="ECO:0000259" key="9">
    <source>
        <dbReference type="SMART" id="SM00829"/>
    </source>
</evidence>
<dbReference type="InterPro" id="IPR013154">
    <property type="entry name" value="ADH-like_N"/>
</dbReference>
<keyword evidence="5" id="KW-0560">Oxidoreductase</keyword>
<reference evidence="10 11" key="1">
    <citation type="journal article" date="2018" name="IMA Fungus">
        <title>IMA Genome-F 9: Draft genome sequence of Annulohypoxylon stygium, Aspergillus mulundensis, Berkeleyomyces basicola (syn. Thielaviopsis basicola), Ceratocystis smalleyi, two Cercospora beticola strains, Coleophoma cylindrospora, Fusarium fracticaudum, Phialophora cf. hyalina, and Morchella septimelata.</title>
        <authorList>
            <person name="Wingfield B.D."/>
            <person name="Bills G.F."/>
            <person name="Dong Y."/>
            <person name="Huang W."/>
            <person name="Nel W.J."/>
            <person name="Swalarsk-Parry B.S."/>
            <person name="Vaghefi N."/>
            <person name="Wilken P.M."/>
            <person name="An Z."/>
            <person name="de Beer Z.W."/>
            <person name="De Vos L."/>
            <person name="Chen L."/>
            <person name="Duong T.A."/>
            <person name="Gao Y."/>
            <person name="Hammerbacher A."/>
            <person name="Kikkert J.R."/>
            <person name="Li Y."/>
            <person name="Li H."/>
            <person name="Li K."/>
            <person name="Li Q."/>
            <person name="Liu X."/>
            <person name="Ma X."/>
            <person name="Naidoo K."/>
            <person name="Pethybridge S.J."/>
            <person name="Sun J."/>
            <person name="Steenkamp E.T."/>
            <person name="van der Nest M.A."/>
            <person name="van Wyk S."/>
            <person name="Wingfield M.J."/>
            <person name="Xiong C."/>
            <person name="Yue Q."/>
            <person name="Zhang X."/>
        </authorList>
    </citation>
    <scope>NUCLEOTIDE SEQUENCE [LARGE SCALE GENOMIC DNA]</scope>
    <source>
        <strain evidence="10 11">BP6252</strain>
    </source>
</reference>
<dbReference type="OrthoDB" id="1879366at2759"/>
<dbReference type="PROSITE" id="PS00059">
    <property type="entry name" value="ADH_ZINC"/>
    <property type="match status" value="1"/>
</dbReference>
<evidence type="ECO:0000256" key="2">
    <source>
        <dbReference type="ARBA" id="ARBA00008072"/>
    </source>
</evidence>
<dbReference type="CDD" id="cd08297">
    <property type="entry name" value="CAD3"/>
    <property type="match status" value="1"/>
</dbReference>
<comment type="cofactor">
    <cofactor evidence="1 7">
        <name>Zn(2+)</name>
        <dbReference type="ChEBI" id="CHEBI:29105"/>
    </cofactor>
</comment>
<dbReference type="Proteomes" id="UP000256645">
    <property type="component" value="Unassembled WGS sequence"/>
</dbReference>
<dbReference type="STRING" id="1849047.A0A3D8R0S0"/>
<dbReference type="InterPro" id="IPR036291">
    <property type="entry name" value="NAD(P)-bd_dom_sf"/>
</dbReference>
<evidence type="ECO:0000256" key="6">
    <source>
        <dbReference type="ARBA" id="ARBA00023027"/>
    </source>
</evidence>
<evidence type="ECO:0000256" key="8">
    <source>
        <dbReference type="SAM" id="MobiDB-lite"/>
    </source>
</evidence>
<dbReference type="InterPro" id="IPR002328">
    <property type="entry name" value="ADH_Zn_CS"/>
</dbReference>
<proteinExistence type="inferred from homology"/>
<dbReference type="SUPFAM" id="SSF50129">
    <property type="entry name" value="GroES-like"/>
    <property type="match status" value="1"/>
</dbReference>
<evidence type="ECO:0000256" key="1">
    <source>
        <dbReference type="ARBA" id="ARBA00001947"/>
    </source>
</evidence>
<comment type="similarity">
    <text evidence="2 7">Belongs to the zinc-containing alcohol dehydrogenase family.</text>
</comment>
<dbReference type="SUPFAM" id="SSF51735">
    <property type="entry name" value="NAD(P)-binding Rossmann-fold domains"/>
    <property type="match status" value="1"/>
</dbReference>
<evidence type="ECO:0000256" key="4">
    <source>
        <dbReference type="ARBA" id="ARBA00022833"/>
    </source>
</evidence>
<evidence type="ECO:0000256" key="7">
    <source>
        <dbReference type="RuleBase" id="RU361277"/>
    </source>
</evidence>
<accession>A0A3D8R0S0</accession>
<sequence>MTDVKASPLDSRIGEPETHKATIEHAEHVVPQYTQLPDHSAAEKSNPVADEDPRSAETKNEKDSKSNAATGGPEFQIPKTCKAGCVVNPGPNFTVQVEEVPVPEPGPDEVLLKLNATGICYSDLHYMLEDLAMPKMTEFGVRSAGHEGAGVVVKVGSGVKNWKVGDRGGVKPMWDCCMNCELCWDGFHETYCSKTVATGLMTTGTYQQYITSPARYTTRIPDGVDDFTAGPIMCSGSTIYRSIVESQLKAGDWAVFPGAGGGVGHMGVQIAKAMGFRVIGIDGGEEKKALCMKLGCESFVDFTKTEDVVAEVIKITGGLGAHGVFVTATSAAAYKTAPMMVRVGGRVMCIGLTPAGTATVGADPGWFIFKNLHVIGTMVGSMRDTDAALDFAARGLLKPIYELYPIARLPEAVDKLRNGKVAGRGVVDFNS</sequence>
<keyword evidence="6" id="KW-0520">NAD</keyword>
<dbReference type="InterPro" id="IPR020843">
    <property type="entry name" value="ER"/>
</dbReference>
<feature type="compositionally biased region" description="Basic and acidic residues" evidence="8">
    <location>
        <begin position="51"/>
        <end position="65"/>
    </location>
</feature>
<dbReference type="PANTHER" id="PTHR42940">
    <property type="entry name" value="ALCOHOL DEHYDROGENASE 1-RELATED"/>
    <property type="match status" value="1"/>
</dbReference>
<dbReference type="Gene3D" id="3.40.50.720">
    <property type="entry name" value="NAD(P)-binding Rossmann-like Domain"/>
    <property type="match status" value="1"/>
</dbReference>
<protein>
    <submittedName>
        <fullName evidence="10">GroES-like protein</fullName>
    </submittedName>
</protein>
<evidence type="ECO:0000256" key="5">
    <source>
        <dbReference type="ARBA" id="ARBA00023002"/>
    </source>
</evidence>
<dbReference type="Pfam" id="PF00107">
    <property type="entry name" value="ADH_zinc_N"/>
    <property type="match status" value="1"/>
</dbReference>
<dbReference type="SMART" id="SM00829">
    <property type="entry name" value="PKS_ER"/>
    <property type="match status" value="1"/>
</dbReference>
<evidence type="ECO:0000313" key="11">
    <source>
        <dbReference type="Proteomes" id="UP000256645"/>
    </source>
</evidence>
<evidence type="ECO:0000256" key="3">
    <source>
        <dbReference type="ARBA" id="ARBA00022723"/>
    </source>
</evidence>
<dbReference type="InterPro" id="IPR011032">
    <property type="entry name" value="GroES-like_sf"/>
</dbReference>
<dbReference type="EMBL" id="PDLM01000010">
    <property type="protein sequence ID" value="RDW67626.1"/>
    <property type="molecule type" value="Genomic_DNA"/>
</dbReference>
<dbReference type="AlphaFoldDB" id="A0A3D8R0S0"/>
<dbReference type="Pfam" id="PF08240">
    <property type="entry name" value="ADH_N"/>
    <property type="match status" value="1"/>
</dbReference>
<dbReference type="FunFam" id="3.40.50.720:FF:000039">
    <property type="entry name" value="Alcohol dehydrogenase AdhP"/>
    <property type="match status" value="1"/>
</dbReference>
<dbReference type="PANTHER" id="PTHR42940:SF1">
    <property type="entry name" value="ENOYL REDUCTASE (ER) DOMAIN-CONTAINING PROTEIN"/>
    <property type="match status" value="1"/>
</dbReference>
<evidence type="ECO:0000313" key="10">
    <source>
        <dbReference type="EMBL" id="RDW67626.1"/>
    </source>
</evidence>
<feature type="region of interest" description="Disordered" evidence="8">
    <location>
        <begin position="1"/>
        <end position="75"/>
    </location>
</feature>